<proteinExistence type="predicted"/>
<evidence type="ECO:0000259" key="1">
    <source>
        <dbReference type="Pfam" id="PF13966"/>
    </source>
</evidence>
<sequence length="304" mass="36153">MKFNKSYIWAKLTHCKYPRGPLIPPKPTDSTIWKRICSVNHQGFSLTSTNSSGGIIWQPTKDGKFSFSSAYDEVRQCQPSTFSVIHTWNKQQHMKVKLFQWKQLNNLLPLPKNLIKLQISTLPSLCRFCRKDSALSSHIFYHCPIISPIWHYFMGLFHINRPNFLCSPRQIYFSWWLEVRGTTLMDTFKINLPGIISWHIWKHYAEYNWDSSWHTFKPDRVIQQIKHFTQDWSWNLRIRNINNQCDMLKEENFIHPNFSFFAGKVKLIKWLKPKILSNLTLMQLTNPADQEHELSFETTWDISS</sequence>
<feature type="domain" description="Reverse transcriptase zinc-binding" evidence="1">
    <location>
        <begin position="65"/>
        <end position="150"/>
    </location>
</feature>
<organism evidence="2 3">
    <name type="scientific">Cuscuta epithymum</name>
    <dbReference type="NCBI Taxonomy" id="186058"/>
    <lineage>
        <taxon>Eukaryota</taxon>
        <taxon>Viridiplantae</taxon>
        <taxon>Streptophyta</taxon>
        <taxon>Embryophyta</taxon>
        <taxon>Tracheophyta</taxon>
        <taxon>Spermatophyta</taxon>
        <taxon>Magnoliopsida</taxon>
        <taxon>eudicotyledons</taxon>
        <taxon>Gunneridae</taxon>
        <taxon>Pentapetalae</taxon>
        <taxon>asterids</taxon>
        <taxon>lamiids</taxon>
        <taxon>Solanales</taxon>
        <taxon>Convolvulaceae</taxon>
        <taxon>Cuscuteae</taxon>
        <taxon>Cuscuta</taxon>
        <taxon>Cuscuta subgen. Cuscuta</taxon>
    </lineage>
</organism>
<reference evidence="2" key="1">
    <citation type="submission" date="2022-07" db="EMBL/GenBank/DDBJ databases">
        <authorList>
            <person name="Macas J."/>
            <person name="Novak P."/>
            <person name="Neumann P."/>
        </authorList>
    </citation>
    <scope>NUCLEOTIDE SEQUENCE</scope>
</reference>
<name>A0AAV0F0D5_9ASTE</name>
<accession>A0AAV0F0D5</accession>
<evidence type="ECO:0000313" key="3">
    <source>
        <dbReference type="Proteomes" id="UP001152523"/>
    </source>
</evidence>
<dbReference type="AlphaFoldDB" id="A0AAV0F0D5"/>
<comment type="caution">
    <text evidence="2">The sequence shown here is derived from an EMBL/GenBank/DDBJ whole genome shotgun (WGS) entry which is preliminary data.</text>
</comment>
<dbReference type="Pfam" id="PF13966">
    <property type="entry name" value="zf-RVT"/>
    <property type="match status" value="1"/>
</dbReference>
<gene>
    <name evidence="2" type="ORF">CEPIT_LOCUS29491</name>
</gene>
<protein>
    <recommendedName>
        <fullName evidence="1">Reverse transcriptase zinc-binding domain-containing protein</fullName>
    </recommendedName>
</protein>
<dbReference type="Proteomes" id="UP001152523">
    <property type="component" value="Unassembled WGS sequence"/>
</dbReference>
<dbReference type="EMBL" id="CAMAPF010000954">
    <property type="protein sequence ID" value="CAH9128981.1"/>
    <property type="molecule type" value="Genomic_DNA"/>
</dbReference>
<dbReference type="InterPro" id="IPR026960">
    <property type="entry name" value="RVT-Znf"/>
</dbReference>
<keyword evidence="3" id="KW-1185">Reference proteome</keyword>
<evidence type="ECO:0000313" key="2">
    <source>
        <dbReference type="EMBL" id="CAH9128981.1"/>
    </source>
</evidence>